<keyword evidence="5" id="KW-0378">Hydrolase</keyword>
<organism evidence="5 6">
    <name type="scientific">Paenibacillus faecis</name>
    <dbReference type="NCBI Taxonomy" id="862114"/>
    <lineage>
        <taxon>Bacteria</taxon>
        <taxon>Bacillati</taxon>
        <taxon>Bacillota</taxon>
        <taxon>Bacilli</taxon>
        <taxon>Bacillales</taxon>
        <taxon>Paenibacillaceae</taxon>
        <taxon>Paenibacillus</taxon>
    </lineage>
</organism>
<comment type="caution">
    <text evidence="5">The sequence shown here is derived from an EMBL/GenBank/DDBJ whole genome shotgun (WGS) entry which is preliminary data.</text>
</comment>
<evidence type="ECO:0000313" key="6">
    <source>
        <dbReference type="Proteomes" id="UP000325218"/>
    </source>
</evidence>
<comment type="function">
    <text evidence="2">Counteracts the endogenous Pycsar antiviral defense system. Phosphodiesterase that enables metal-dependent hydrolysis of host cyclic nucleotide Pycsar defense signals such as cCMP and cUMP.</text>
</comment>
<proteinExistence type="predicted"/>
<sequence length="253" mass="28459">MKVEILATGSNGNCIHLQSGSTGILIDAGKWKRDLEKRLLARGINAATDIQAVFITHSHGDHIRGLTLANKYRVQVWATEGEWKGISGVDEELRRVLETRWSKYDPVQIGELTIHPFRTHHNTYEPVGYAIEDDSGARACVVFDTGHIDDEMLDMMEGSGIYIIEANHDSDMLLYGPYDDYLKERISDPHRGHLSNDQTAAALQKLIKGRGERIYLTHLSSNNNTPELASQAARLALFEKGLINKRDYYLEVV</sequence>
<evidence type="ECO:0000259" key="4">
    <source>
        <dbReference type="SMART" id="SM00849"/>
    </source>
</evidence>
<comment type="catalytic activity">
    <reaction evidence="3">
        <text>3',5'-cyclic UMP + H2O = UMP + H(+)</text>
        <dbReference type="Rhea" id="RHEA:70575"/>
        <dbReference type="ChEBI" id="CHEBI:15377"/>
        <dbReference type="ChEBI" id="CHEBI:15378"/>
        <dbReference type="ChEBI" id="CHEBI:57865"/>
        <dbReference type="ChEBI" id="CHEBI:184387"/>
    </reaction>
    <physiologicalReaction direction="left-to-right" evidence="3">
        <dbReference type="Rhea" id="RHEA:70576"/>
    </physiologicalReaction>
</comment>
<dbReference type="OrthoDB" id="9781189at2"/>
<feature type="domain" description="Metallo-beta-lactamase" evidence="4">
    <location>
        <begin position="11"/>
        <end position="193"/>
    </location>
</feature>
<name>A0A5D0CM39_9BACL</name>
<dbReference type="SUPFAM" id="SSF56281">
    <property type="entry name" value="Metallo-hydrolase/oxidoreductase"/>
    <property type="match status" value="1"/>
</dbReference>
<protein>
    <submittedName>
        <fullName evidence="5">MBL fold metallo-hydrolase</fullName>
    </submittedName>
</protein>
<dbReference type="InterPro" id="IPR001279">
    <property type="entry name" value="Metallo-B-lactamas"/>
</dbReference>
<reference evidence="5 6" key="1">
    <citation type="submission" date="2019-08" db="EMBL/GenBank/DDBJ databases">
        <title>Genome sequencing of Paenibacillus faecis DSM 23593(T).</title>
        <authorList>
            <person name="Kook J.-K."/>
            <person name="Park S.-N."/>
            <person name="Lim Y.K."/>
        </authorList>
    </citation>
    <scope>NUCLEOTIDE SEQUENCE [LARGE SCALE GENOMIC DNA]</scope>
    <source>
        <strain evidence="5 6">DSM 23593</strain>
    </source>
</reference>
<evidence type="ECO:0000313" key="5">
    <source>
        <dbReference type="EMBL" id="TYA11103.1"/>
    </source>
</evidence>
<dbReference type="AlphaFoldDB" id="A0A5D0CM39"/>
<keyword evidence="6" id="KW-1185">Reference proteome</keyword>
<dbReference type="Pfam" id="PF12706">
    <property type="entry name" value="Lactamase_B_2"/>
    <property type="match status" value="1"/>
</dbReference>
<evidence type="ECO:0000256" key="3">
    <source>
        <dbReference type="ARBA" id="ARBA00048505"/>
    </source>
</evidence>
<dbReference type="Gene3D" id="3.60.15.10">
    <property type="entry name" value="Ribonuclease Z/Hydroxyacylglutathione hydrolase-like"/>
    <property type="match status" value="1"/>
</dbReference>
<comment type="catalytic activity">
    <reaction evidence="1">
        <text>3',5'-cyclic CMP + H2O = CMP + H(+)</text>
        <dbReference type="Rhea" id="RHEA:72675"/>
        <dbReference type="ChEBI" id="CHEBI:15377"/>
        <dbReference type="ChEBI" id="CHEBI:15378"/>
        <dbReference type="ChEBI" id="CHEBI:58003"/>
        <dbReference type="ChEBI" id="CHEBI:60377"/>
    </reaction>
    <physiologicalReaction direction="left-to-right" evidence="1">
        <dbReference type="Rhea" id="RHEA:72676"/>
    </physiologicalReaction>
</comment>
<dbReference type="Proteomes" id="UP000325218">
    <property type="component" value="Unassembled WGS sequence"/>
</dbReference>
<accession>A0A5D0CM39</accession>
<dbReference type="InterPro" id="IPR052533">
    <property type="entry name" value="WalJ/YycJ-like"/>
</dbReference>
<gene>
    <name evidence="5" type="ORF">FRY98_24645</name>
</gene>
<evidence type="ECO:0000256" key="1">
    <source>
        <dbReference type="ARBA" id="ARBA00034221"/>
    </source>
</evidence>
<dbReference type="PANTHER" id="PTHR47619:SF1">
    <property type="entry name" value="EXODEOXYRIBONUCLEASE WALJ"/>
    <property type="match status" value="1"/>
</dbReference>
<dbReference type="PANTHER" id="PTHR47619">
    <property type="entry name" value="METALLO-HYDROLASE YYCJ-RELATED"/>
    <property type="match status" value="1"/>
</dbReference>
<dbReference type="GO" id="GO:0016787">
    <property type="term" value="F:hydrolase activity"/>
    <property type="evidence" value="ECO:0007669"/>
    <property type="project" value="UniProtKB-KW"/>
</dbReference>
<dbReference type="EMBL" id="VSDO01000005">
    <property type="protein sequence ID" value="TYA11103.1"/>
    <property type="molecule type" value="Genomic_DNA"/>
</dbReference>
<dbReference type="InterPro" id="IPR036866">
    <property type="entry name" value="RibonucZ/Hydroxyglut_hydro"/>
</dbReference>
<dbReference type="SMART" id="SM00849">
    <property type="entry name" value="Lactamase_B"/>
    <property type="match status" value="1"/>
</dbReference>
<evidence type="ECO:0000256" key="2">
    <source>
        <dbReference type="ARBA" id="ARBA00034301"/>
    </source>
</evidence>